<evidence type="ECO:0000313" key="4">
    <source>
        <dbReference type="EMBL" id="CAK8680508.1"/>
    </source>
</evidence>
<name>A0ABP0FRB5_CLALP</name>
<feature type="chain" id="PRO_5046570038" evidence="3">
    <location>
        <begin position="21"/>
        <end position="383"/>
    </location>
</feature>
<keyword evidence="2" id="KW-0812">Transmembrane</keyword>
<feature type="signal peptide" evidence="3">
    <location>
        <begin position="1"/>
        <end position="20"/>
    </location>
</feature>
<organism evidence="4 5">
    <name type="scientific">Clavelina lepadiformis</name>
    <name type="common">Light-bulb sea squirt</name>
    <name type="synonym">Ascidia lepadiformis</name>
    <dbReference type="NCBI Taxonomy" id="159417"/>
    <lineage>
        <taxon>Eukaryota</taxon>
        <taxon>Metazoa</taxon>
        <taxon>Chordata</taxon>
        <taxon>Tunicata</taxon>
        <taxon>Ascidiacea</taxon>
        <taxon>Aplousobranchia</taxon>
        <taxon>Clavelinidae</taxon>
        <taxon>Clavelina</taxon>
    </lineage>
</organism>
<comment type="caution">
    <text evidence="4">The sequence shown here is derived from an EMBL/GenBank/DDBJ whole genome shotgun (WGS) entry which is preliminary data.</text>
</comment>
<evidence type="ECO:0000256" key="3">
    <source>
        <dbReference type="SAM" id="SignalP"/>
    </source>
</evidence>
<keyword evidence="2" id="KW-1133">Transmembrane helix</keyword>
<keyword evidence="3" id="KW-0732">Signal</keyword>
<evidence type="ECO:0000256" key="2">
    <source>
        <dbReference type="SAM" id="Phobius"/>
    </source>
</evidence>
<protein>
    <submittedName>
        <fullName evidence="4">Uncharacterized protein</fullName>
    </submittedName>
</protein>
<feature type="compositionally biased region" description="Low complexity" evidence="1">
    <location>
        <begin position="244"/>
        <end position="258"/>
    </location>
</feature>
<accession>A0ABP0FRB5</accession>
<dbReference type="Proteomes" id="UP001642483">
    <property type="component" value="Unassembled WGS sequence"/>
</dbReference>
<proteinExistence type="predicted"/>
<dbReference type="EMBL" id="CAWYQH010000068">
    <property type="protein sequence ID" value="CAK8680508.1"/>
    <property type="molecule type" value="Genomic_DNA"/>
</dbReference>
<gene>
    <name evidence="4" type="ORF">CVLEPA_LOCUS10755</name>
</gene>
<evidence type="ECO:0000256" key="1">
    <source>
        <dbReference type="SAM" id="MobiDB-lite"/>
    </source>
</evidence>
<feature type="compositionally biased region" description="Polar residues" evidence="1">
    <location>
        <begin position="234"/>
        <end position="243"/>
    </location>
</feature>
<reference evidence="4 5" key="1">
    <citation type="submission" date="2024-02" db="EMBL/GenBank/DDBJ databases">
        <authorList>
            <person name="Daric V."/>
            <person name="Darras S."/>
        </authorList>
    </citation>
    <scope>NUCLEOTIDE SEQUENCE [LARGE SCALE GENOMIC DNA]</scope>
</reference>
<feature type="region of interest" description="Disordered" evidence="1">
    <location>
        <begin position="234"/>
        <end position="265"/>
    </location>
</feature>
<keyword evidence="5" id="KW-1185">Reference proteome</keyword>
<evidence type="ECO:0000313" key="5">
    <source>
        <dbReference type="Proteomes" id="UP001642483"/>
    </source>
</evidence>
<keyword evidence="2" id="KW-0472">Membrane</keyword>
<feature type="transmembrane region" description="Helical" evidence="2">
    <location>
        <begin position="270"/>
        <end position="294"/>
    </location>
</feature>
<sequence length="383" mass="42442">MEFGFGQLLVLYQVLAVVRCELNLKYVPARLLDAEHILEPDNSTEIEEYFTLGHYLVTNSLKSNSTESNNVPLILVARSKDSGDELRPPTQLSARLSFHSVTEQKISVSTPLSIFDMTCPDNYVSVGGLAGIVQGMTLPHLDPEDYRCVHENFTDPVHLSFFFYNQSLKAIWPIPSSTPESVGGFFAVGEIDPDRPIIGYRLKPALIKGAIMPNRMSDRTDTTTGLTDAYNLVSTTRQQRSMETTSATSTTSTTTSARSRPRTPPQQDNVTIIIVVVAVVIIFACLSIISVRACRKYECSLRGKKNKPITDTLSTEPSDFVYCGAQQPPDGQPPKLPRTQDDGPELKINILYQQTTPNEIGAKQRDSSYVETVINPIYSQETL</sequence>